<comment type="caution">
    <text evidence="1">The sequence shown here is derived from an EMBL/GenBank/DDBJ whole genome shotgun (WGS) entry which is preliminary data.</text>
</comment>
<dbReference type="RefSeq" id="WP_161443259.1">
    <property type="nucleotide sequence ID" value="NZ_WXWW01000078.1"/>
</dbReference>
<organism evidence="1 2">
    <name type="scientific">Photobacterium halotolerans</name>
    <dbReference type="NCBI Taxonomy" id="265726"/>
    <lineage>
        <taxon>Bacteria</taxon>
        <taxon>Pseudomonadati</taxon>
        <taxon>Pseudomonadota</taxon>
        <taxon>Gammaproteobacteria</taxon>
        <taxon>Vibrionales</taxon>
        <taxon>Vibrionaceae</taxon>
        <taxon>Photobacterium</taxon>
    </lineage>
</organism>
<evidence type="ECO:0000313" key="2">
    <source>
        <dbReference type="Proteomes" id="UP000465712"/>
    </source>
</evidence>
<name>A0A7X5AS76_9GAMM</name>
<gene>
    <name evidence="1" type="ORF">CAG72_04735</name>
</gene>
<protein>
    <submittedName>
        <fullName evidence="1">Uncharacterized protein</fullName>
    </submittedName>
</protein>
<proteinExistence type="predicted"/>
<evidence type="ECO:0000313" key="1">
    <source>
        <dbReference type="EMBL" id="NAW64517.1"/>
    </source>
</evidence>
<dbReference type="Proteomes" id="UP000465712">
    <property type="component" value="Unassembled WGS sequence"/>
</dbReference>
<reference evidence="1 2" key="1">
    <citation type="submission" date="2017-05" db="EMBL/GenBank/DDBJ databases">
        <title>High clonality and local adaptation shapes Vibrionaceae linages within an endangered oasis.</title>
        <authorList>
            <person name="Vazquez-Rosas-Landa M."/>
        </authorList>
    </citation>
    <scope>NUCLEOTIDE SEQUENCE [LARGE SCALE GENOMIC DNA]</scope>
    <source>
        <strain evidence="1 2">P46_P4S1P180</strain>
    </source>
</reference>
<accession>A0A7X5AS76</accession>
<dbReference type="AlphaFoldDB" id="A0A7X5AS76"/>
<sequence>MSFNQFMPARAQRHYQISGNFLHVEKAPGPVLIMTEAGRYVLYPGAGVQSDTLNGNVQVENMSDADGQVTLVSGFGRYFPPTDGQEVKVTQMPDVKLASGQAVVVSELPAVTFAPGQQVGVAQLPAVALAADQQVNVGQLPAVTLAPEQTVITQPVRPTSVAASVLTIATGAAELPANPARVRVTVRASAANTQDILIEGGFAIAPGEREELFVTGAVSFAGLDGETLDVLETLQ</sequence>
<dbReference type="EMBL" id="WXWW01000078">
    <property type="protein sequence ID" value="NAW64517.1"/>
    <property type="molecule type" value="Genomic_DNA"/>
</dbReference>